<dbReference type="SUPFAM" id="SSF57701">
    <property type="entry name" value="Zn2/Cys6 DNA-binding domain"/>
    <property type="match status" value="1"/>
</dbReference>
<proteinExistence type="predicted"/>
<reference evidence="5 6" key="1">
    <citation type="submission" date="2019-06" db="EMBL/GenBank/DDBJ databases">
        <authorList>
            <person name="Broberg M."/>
        </authorList>
    </citation>
    <scope>NUCLEOTIDE SEQUENCE [LARGE SCALE GENOMIC DNA]</scope>
</reference>
<gene>
    <name evidence="5" type="ORF">CLO192961_LOCUS360406</name>
</gene>
<feature type="region of interest" description="Disordered" evidence="3">
    <location>
        <begin position="77"/>
        <end position="103"/>
    </location>
</feature>
<evidence type="ECO:0000256" key="2">
    <source>
        <dbReference type="ARBA" id="ARBA00023242"/>
    </source>
</evidence>
<dbReference type="InterPro" id="IPR036864">
    <property type="entry name" value="Zn2-C6_fun-type_DNA-bd_sf"/>
</dbReference>
<dbReference type="PANTHER" id="PTHR47431:SF1">
    <property type="entry name" value="ZN(II)2CYS6 TRANSCRIPTION FACTOR (EUROFUNG)"/>
    <property type="match status" value="1"/>
</dbReference>
<dbReference type="PROSITE" id="PS00463">
    <property type="entry name" value="ZN2_CY6_FUNGAL_1"/>
    <property type="match status" value="1"/>
</dbReference>
<protein>
    <recommendedName>
        <fullName evidence="4">Zn(2)-C6 fungal-type domain-containing protein</fullName>
    </recommendedName>
</protein>
<evidence type="ECO:0000259" key="4">
    <source>
        <dbReference type="PROSITE" id="PS50048"/>
    </source>
</evidence>
<comment type="caution">
    <text evidence="5">The sequence shown here is derived from an EMBL/GenBank/DDBJ whole genome shotgun (WGS) entry which is preliminary data.</text>
</comment>
<accession>A0ABY6UR41</accession>
<organism evidence="5 6">
    <name type="scientific">Bionectria ochroleuca</name>
    <name type="common">Gliocladium roseum</name>
    <dbReference type="NCBI Taxonomy" id="29856"/>
    <lineage>
        <taxon>Eukaryota</taxon>
        <taxon>Fungi</taxon>
        <taxon>Dikarya</taxon>
        <taxon>Ascomycota</taxon>
        <taxon>Pezizomycotina</taxon>
        <taxon>Sordariomycetes</taxon>
        <taxon>Hypocreomycetidae</taxon>
        <taxon>Hypocreales</taxon>
        <taxon>Bionectriaceae</taxon>
        <taxon>Clonostachys</taxon>
    </lineage>
</organism>
<keyword evidence="6" id="KW-1185">Reference proteome</keyword>
<keyword evidence="1" id="KW-0479">Metal-binding</keyword>
<dbReference type="Proteomes" id="UP000766486">
    <property type="component" value="Unassembled WGS sequence"/>
</dbReference>
<name>A0ABY6UR41_BIOOC</name>
<dbReference type="InterPro" id="IPR001138">
    <property type="entry name" value="Zn2Cys6_DnaBD"/>
</dbReference>
<evidence type="ECO:0000313" key="5">
    <source>
        <dbReference type="EMBL" id="VUC33671.1"/>
    </source>
</evidence>
<dbReference type="Pfam" id="PF00172">
    <property type="entry name" value="Zn_clus"/>
    <property type="match status" value="1"/>
</dbReference>
<dbReference type="CDD" id="cd00067">
    <property type="entry name" value="GAL4"/>
    <property type="match status" value="1"/>
</dbReference>
<dbReference type="CDD" id="cd12148">
    <property type="entry name" value="fungal_TF_MHR"/>
    <property type="match status" value="1"/>
</dbReference>
<feature type="domain" description="Zn(2)-C6 fungal-type" evidence="4">
    <location>
        <begin position="111"/>
        <end position="140"/>
    </location>
</feature>
<evidence type="ECO:0000256" key="3">
    <source>
        <dbReference type="SAM" id="MobiDB-lite"/>
    </source>
</evidence>
<keyword evidence="2" id="KW-0539">Nucleus</keyword>
<dbReference type="Pfam" id="PF04082">
    <property type="entry name" value="Fungal_trans"/>
    <property type="match status" value="1"/>
</dbReference>
<dbReference type="InterPro" id="IPR007219">
    <property type="entry name" value="XnlR_reg_dom"/>
</dbReference>
<evidence type="ECO:0000256" key="1">
    <source>
        <dbReference type="ARBA" id="ARBA00022723"/>
    </source>
</evidence>
<dbReference type="Gene3D" id="4.10.240.10">
    <property type="entry name" value="Zn(2)-C6 fungal-type DNA-binding domain"/>
    <property type="match status" value="1"/>
</dbReference>
<dbReference type="PROSITE" id="PS50048">
    <property type="entry name" value="ZN2_CY6_FUNGAL_2"/>
    <property type="match status" value="1"/>
</dbReference>
<dbReference type="SMART" id="SM00066">
    <property type="entry name" value="GAL4"/>
    <property type="match status" value="1"/>
</dbReference>
<dbReference type="PANTHER" id="PTHR47431">
    <property type="entry name" value="ZN(II)2CYS6 TRANSCRIPTION FACTOR (EUROFUNG)-RELATED"/>
    <property type="match status" value="1"/>
</dbReference>
<dbReference type="EMBL" id="CABFNS010000870">
    <property type="protein sequence ID" value="VUC33671.1"/>
    <property type="molecule type" value="Genomic_DNA"/>
</dbReference>
<feature type="compositionally biased region" description="Polar residues" evidence="3">
    <location>
        <begin position="84"/>
        <end position="94"/>
    </location>
</feature>
<sequence>MIGEVVSGPAFWSPTSRNIRSRFCAEPNSARYWSVVPNQRRPEARLARFQIGNVLAVLIQSSELKASDFSVGPFLHPPPFGSRDTMSTAPSNENPDGERGRSGPGKLFPTACLSCRAKHLKCDRLHPCIRCTASGDECSYVASRRGYKRTRSRTPPQHLEENVLASLLNAQSATPLNGAFSSASSSSEAASTAVCSIENAMGLDLASPNLVLSAPTPQDPDLSPHPAQLVRVNDTSFKRPNESSALSDRYLNSYYQNFYASHPFTLPKKHLFQLTNFAALEPLLCAIRWVGSLYVDRVFSRGQLLEEAYRKINDPNTPQDGLLVQAMLVLIVGLDGTRQLEAAKKLLTDAEALAIKIGLNSNQFAIAHGRDNPVVQESWRRTWWELYVVDGMIAGVHRATSFALFDVQADVQLPCEEWEYQSGAIPTPKSLADLESYDFSDSDLDGFSSFSYRILCARNLGKFFRSEPIVGPDDPNLYKIEALLTHWRLHLPHSKKDSVATDGTVDEMMFQAHMMINATSILVHYPHSQLNPSATKRIDSCAPSQPVTPGFTYNSHTRHVINAANEISKLITPSDLLCHTPFFVCLVSKASIVHINRWGSYMHSEEDDVFLRQQISLNIGALNRLSQVWESARVAKEQIRSVAQEISQSRRQEEDEIRSGLWSEILGE</sequence>
<evidence type="ECO:0000313" key="6">
    <source>
        <dbReference type="Proteomes" id="UP000766486"/>
    </source>
</evidence>